<name>A0A369LCF0_9ACTN</name>
<dbReference type="SMART" id="SM00267">
    <property type="entry name" value="GGDEF"/>
    <property type="match status" value="1"/>
</dbReference>
<dbReference type="PANTHER" id="PTHR45138:SF9">
    <property type="entry name" value="DIGUANYLATE CYCLASE DGCM-RELATED"/>
    <property type="match status" value="1"/>
</dbReference>
<evidence type="ECO:0000313" key="3">
    <source>
        <dbReference type="EMBL" id="RDB55668.1"/>
    </source>
</evidence>
<evidence type="ECO:0000313" key="4">
    <source>
        <dbReference type="Proteomes" id="UP000253792"/>
    </source>
</evidence>
<reference evidence="3 4" key="1">
    <citation type="journal article" date="2018" name="Elife">
        <title>Discovery and characterization of a prevalent human gut bacterial enzyme sufficient for the inactivation of a family of plant toxins.</title>
        <authorList>
            <person name="Koppel N."/>
            <person name="Bisanz J.E."/>
            <person name="Pandelia M.E."/>
            <person name="Turnbaugh P.J."/>
            <person name="Balskus E.P."/>
        </authorList>
    </citation>
    <scope>NUCLEOTIDE SEQUENCE [LARGE SCALE GENOMIC DNA]</scope>
    <source>
        <strain evidence="4">anaerobia AP69FAA</strain>
    </source>
</reference>
<dbReference type="OrthoDB" id="8526884at2"/>
<feature type="transmembrane region" description="Helical" evidence="1">
    <location>
        <begin position="12"/>
        <end position="29"/>
    </location>
</feature>
<accession>A0A369LCF0</accession>
<keyword evidence="1" id="KW-0472">Membrane</keyword>
<dbReference type="EMBL" id="PPTP01000004">
    <property type="protein sequence ID" value="RDB55668.1"/>
    <property type="molecule type" value="Genomic_DNA"/>
</dbReference>
<evidence type="ECO:0000259" key="2">
    <source>
        <dbReference type="PROSITE" id="PS50887"/>
    </source>
</evidence>
<keyword evidence="1" id="KW-1133">Transmembrane helix</keyword>
<dbReference type="InterPro" id="IPR029787">
    <property type="entry name" value="Nucleotide_cyclase"/>
</dbReference>
<dbReference type="PANTHER" id="PTHR45138">
    <property type="entry name" value="REGULATORY COMPONENTS OF SENSORY TRANSDUCTION SYSTEM"/>
    <property type="match status" value="1"/>
</dbReference>
<dbReference type="NCBIfam" id="TIGR00254">
    <property type="entry name" value="GGDEF"/>
    <property type="match status" value="1"/>
</dbReference>
<evidence type="ECO:0000256" key="1">
    <source>
        <dbReference type="SAM" id="Phobius"/>
    </source>
</evidence>
<dbReference type="Gene3D" id="3.30.70.270">
    <property type="match status" value="1"/>
</dbReference>
<protein>
    <submittedName>
        <fullName evidence="3">GGDEF domain-containing protein</fullName>
    </submittedName>
</protein>
<dbReference type="CDD" id="cd01949">
    <property type="entry name" value="GGDEF"/>
    <property type="match status" value="1"/>
</dbReference>
<organism evidence="3 4">
    <name type="scientific">Senegalimassilia anaerobia</name>
    <dbReference type="NCBI Taxonomy" id="1473216"/>
    <lineage>
        <taxon>Bacteria</taxon>
        <taxon>Bacillati</taxon>
        <taxon>Actinomycetota</taxon>
        <taxon>Coriobacteriia</taxon>
        <taxon>Coriobacteriales</taxon>
        <taxon>Coriobacteriaceae</taxon>
        <taxon>Senegalimassilia</taxon>
    </lineage>
</organism>
<dbReference type="AlphaFoldDB" id="A0A369LCF0"/>
<dbReference type="InterPro" id="IPR050469">
    <property type="entry name" value="Diguanylate_Cyclase"/>
</dbReference>
<dbReference type="STRING" id="1034345.GCA_000236865_00645"/>
<dbReference type="PROSITE" id="PS50887">
    <property type="entry name" value="GGDEF"/>
    <property type="match status" value="1"/>
</dbReference>
<comment type="caution">
    <text evidence="3">The sequence shown here is derived from an EMBL/GenBank/DDBJ whole genome shotgun (WGS) entry which is preliminary data.</text>
</comment>
<dbReference type="InterPro" id="IPR000160">
    <property type="entry name" value="GGDEF_dom"/>
</dbReference>
<feature type="transmembrane region" description="Helical" evidence="1">
    <location>
        <begin position="211"/>
        <end position="234"/>
    </location>
</feature>
<feature type="domain" description="GGDEF" evidence="2">
    <location>
        <begin position="314"/>
        <end position="445"/>
    </location>
</feature>
<sequence>MRRVHVQTVSFANIAITIALGVACAILFWQGRAQFEALQQATEAYISCESDAQQMQDRSDYLTEQVRLVTMTAKPEYIDSYFSMANSNEEFDEAFADLKSRFEGTDAYESLRTAMDESNELMNTEFYAMRLICEANDIDPSPWPEIASCQISDEDSRTSHDSMIYKAQNLVSDSKYQEAKDSINSHTADCIAKVTDATTGSQDRAASIFDGIYGTIEACIAIYIALTLIICALVRRAVVKPLLSFGDSIKANQLFPVQGAGELQVLAETYNRVFTENEATHMVVKHQAEHDPLTDLLNRGSFDKALKLHNDGKHDFALILADVDQFKSINDTFGHAVGDQVLKRVSSLLQVAFRSTDFVCRIGGDEFAVIMVDVTSDLRYTIQEKIDFVNTELSKPIDGMPQVSLSAGAAFADRPDPGDSIYKDADDALYHTKENGRSSCSFFGEF</sequence>
<keyword evidence="4" id="KW-1185">Reference proteome</keyword>
<dbReference type="Proteomes" id="UP000253792">
    <property type="component" value="Unassembled WGS sequence"/>
</dbReference>
<proteinExistence type="predicted"/>
<dbReference type="Pfam" id="PF00990">
    <property type="entry name" value="GGDEF"/>
    <property type="match status" value="1"/>
</dbReference>
<dbReference type="SUPFAM" id="SSF55073">
    <property type="entry name" value="Nucleotide cyclase"/>
    <property type="match status" value="1"/>
</dbReference>
<dbReference type="GO" id="GO:0052621">
    <property type="term" value="F:diguanylate cyclase activity"/>
    <property type="evidence" value="ECO:0007669"/>
    <property type="project" value="TreeGrafter"/>
</dbReference>
<gene>
    <name evidence="3" type="ORF">C1880_05460</name>
</gene>
<dbReference type="InterPro" id="IPR043128">
    <property type="entry name" value="Rev_trsase/Diguanyl_cyclase"/>
</dbReference>
<dbReference type="RefSeq" id="WP_114620617.1">
    <property type="nucleotide sequence ID" value="NZ_PPTP01000004.1"/>
</dbReference>
<dbReference type="PROSITE" id="PS51257">
    <property type="entry name" value="PROKAR_LIPOPROTEIN"/>
    <property type="match status" value="1"/>
</dbReference>
<keyword evidence="1" id="KW-0812">Transmembrane</keyword>